<name>A0ACC0JPG9_CHOFU</name>
<keyword evidence="2" id="KW-1185">Reference proteome</keyword>
<organism evidence="1 2">
    <name type="scientific">Choristoneura fumiferana</name>
    <name type="common">Spruce budworm moth</name>
    <name type="synonym">Archips fumiferana</name>
    <dbReference type="NCBI Taxonomy" id="7141"/>
    <lineage>
        <taxon>Eukaryota</taxon>
        <taxon>Metazoa</taxon>
        <taxon>Ecdysozoa</taxon>
        <taxon>Arthropoda</taxon>
        <taxon>Hexapoda</taxon>
        <taxon>Insecta</taxon>
        <taxon>Pterygota</taxon>
        <taxon>Neoptera</taxon>
        <taxon>Endopterygota</taxon>
        <taxon>Lepidoptera</taxon>
        <taxon>Glossata</taxon>
        <taxon>Ditrysia</taxon>
        <taxon>Tortricoidea</taxon>
        <taxon>Tortricidae</taxon>
        <taxon>Tortricinae</taxon>
        <taxon>Choristoneura</taxon>
    </lineage>
</organism>
<dbReference type="EMBL" id="CM046108">
    <property type="protein sequence ID" value="KAI8426051.1"/>
    <property type="molecule type" value="Genomic_DNA"/>
</dbReference>
<sequence>MADSGVDTSNESSDNPIFDHSQCILEFNPRAIPINLAGQPMPIDFLDEPNSHDHIGKIKSIKRFRCATRARHCRLYRRSICSLQDQKLRFAASTNNTELVEKLLLSGADPNSSDEHKRSPLHLSSCRGYADVVRTLLRYGADPNIKDTLGNTPLHLAACMNHIKVVIELLDAGTDVSSLDNNGRNPIQLAQSKLKLIQTRPSGAGHFEETRQLIADICLVVEMMLKFMRMQKADPGDLESVRERLEHVSTREQVDCEVQNLLDSLDSLKLR</sequence>
<proteinExistence type="predicted"/>
<protein>
    <submittedName>
        <fullName evidence="1">Uncharacterized protein</fullName>
    </submittedName>
</protein>
<gene>
    <name evidence="1" type="ORF">MSG28_005018</name>
</gene>
<dbReference type="Proteomes" id="UP001064048">
    <property type="component" value="Chromosome 8"/>
</dbReference>
<evidence type="ECO:0000313" key="1">
    <source>
        <dbReference type="EMBL" id="KAI8426051.1"/>
    </source>
</evidence>
<accession>A0ACC0JPG9</accession>
<comment type="caution">
    <text evidence="1">The sequence shown here is derived from an EMBL/GenBank/DDBJ whole genome shotgun (WGS) entry which is preliminary data.</text>
</comment>
<reference evidence="1 2" key="1">
    <citation type="journal article" date="2022" name="Genome Biol. Evol.">
        <title>The Spruce Budworm Genome: Reconstructing the Evolutionary History of Antifreeze Proteins.</title>
        <authorList>
            <person name="Beliveau C."/>
            <person name="Gagne P."/>
            <person name="Picq S."/>
            <person name="Vernygora O."/>
            <person name="Keeling C.I."/>
            <person name="Pinkney K."/>
            <person name="Doucet D."/>
            <person name="Wen F."/>
            <person name="Johnston J.S."/>
            <person name="Maaroufi H."/>
            <person name="Boyle B."/>
            <person name="Laroche J."/>
            <person name="Dewar K."/>
            <person name="Juretic N."/>
            <person name="Blackburn G."/>
            <person name="Nisole A."/>
            <person name="Brunet B."/>
            <person name="Brandao M."/>
            <person name="Lumley L."/>
            <person name="Duan J."/>
            <person name="Quan G."/>
            <person name="Lucarotti C.J."/>
            <person name="Roe A.D."/>
            <person name="Sperling F.A.H."/>
            <person name="Levesque R.C."/>
            <person name="Cusson M."/>
        </authorList>
    </citation>
    <scope>NUCLEOTIDE SEQUENCE [LARGE SCALE GENOMIC DNA]</scope>
    <source>
        <strain evidence="1">Glfc:IPQL:Cfum</strain>
    </source>
</reference>
<evidence type="ECO:0000313" key="2">
    <source>
        <dbReference type="Proteomes" id="UP001064048"/>
    </source>
</evidence>